<evidence type="ECO:0000313" key="2">
    <source>
        <dbReference type="EMBL" id="GGJ04081.1"/>
    </source>
</evidence>
<evidence type="ECO:0000313" key="1">
    <source>
        <dbReference type="EMBL" id="GAA0516450.1"/>
    </source>
</evidence>
<evidence type="ECO:0000313" key="4">
    <source>
        <dbReference type="Proteomes" id="UP001500220"/>
    </source>
</evidence>
<reference evidence="1" key="4">
    <citation type="submission" date="2023-12" db="EMBL/GenBank/DDBJ databases">
        <authorList>
            <person name="Sun Q."/>
            <person name="Inoue M."/>
        </authorList>
    </citation>
    <scope>NUCLEOTIDE SEQUENCE</scope>
    <source>
        <strain evidence="1">JCM 10664</strain>
    </source>
</reference>
<proteinExistence type="predicted"/>
<dbReference type="EMBL" id="BAAAHC010000007">
    <property type="protein sequence ID" value="GAA0516450.1"/>
    <property type="molecule type" value="Genomic_DNA"/>
</dbReference>
<evidence type="ECO:0000313" key="3">
    <source>
        <dbReference type="Proteomes" id="UP000597989"/>
    </source>
</evidence>
<keyword evidence="4" id="KW-1185">Reference proteome</keyword>
<reference evidence="1 4" key="2">
    <citation type="journal article" date="2019" name="Int. J. Syst. Evol. Microbiol.">
        <title>The Global Catalogue of Microorganisms (GCM) 10K type strain sequencing project: providing services to taxonomists for standard genome sequencing and annotation.</title>
        <authorList>
            <consortium name="The Broad Institute Genomics Platform"/>
            <consortium name="The Broad Institute Genome Sequencing Center for Infectious Disease"/>
            <person name="Wu L."/>
            <person name="Ma J."/>
        </authorList>
    </citation>
    <scope>NUCLEOTIDE SEQUENCE [LARGE SCALE GENOMIC DNA]</scope>
    <source>
        <strain evidence="1 4">JCM 10664</strain>
    </source>
</reference>
<dbReference type="Proteomes" id="UP000597989">
    <property type="component" value="Unassembled WGS sequence"/>
</dbReference>
<protein>
    <submittedName>
        <fullName evidence="2">Uncharacterized protein</fullName>
    </submittedName>
</protein>
<accession>A0A917K817</accession>
<sequence length="174" mass="19105">MATALRTAVLERLDSLDRVVAEDQTEVLLPVARSELYRLTEALRALLAAHHPGEDGRCPSCQGTLRSRPWPCTVWRTAHKQFISDAAAHPLRARTSRSAERRRGAAHTASEVEVVPTPIVSSGGRGPGDWDTSEFTRPDLTTAPPPVPPMGGYLETDHTRIYRASVSDPSIHWP</sequence>
<dbReference type="Proteomes" id="UP001500220">
    <property type="component" value="Unassembled WGS sequence"/>
</dbReference>
<organism evidence="2 3">
    <name type="scientific">Saccharopolyspora thermophila</name>
    <dbReference type="NCBI Taxonomy" id="89367"/>
    <lineage>
        <taxon>Bacteria</taxon>
        <taxon>Bacillati</taxon>
        <taxon>Actinomycetota</taxon>
        <taxon>Actinomycetes</taxon>
        <taxon>Pseudonocardiales</taxon>
        <taxon>Pseudonocardiaceae</taxon>
        <taxon>Saccharopolyspora</taxon>
    </lineage>
</organism>
<dbReference type="EMBL" id="BMMT01000022">
    <property type="protein sequence ID" value="GGJ04081.1"/>
    <property type="molecule type" value="Genomic_DNA"/>
</dbReference>
<gene>
    <name evidence="1" type="ORF">GCM10009545_18190</name>
    <name evidence="2" type="ORF">GCM10011581_46370</name>
</gene>
<comment type="caution">
    <text evidence="2">The sequence shown here is derived from an EMBL/GenBank/DDBJ whole genome shotgun (WGS) entry which is preliminary data.</text>
</comment>
<reference evidence="2" key="3">
    <citation type="submission" date="2020-09" db="EMBL/GenBank/DDBJ databases">
        <authorList>
            <person name="Sun Q."/>
            <person name="Zhou Y."/>
        </authorList>
    </citation>
    <scope>NUCLEOTIDE SEQUENCE</scope>
    <source>
        <strain evidence="2">CGMCC 4.7206</strain>
    </source>
</reference>
<name>A0A917K817_9PSEU</name>
<reference evidence="2 3" key="1">
    <citation type="journal article" date="2014" name="Int. J. Syst. Evol. Microbiol.">
        <title>Complete genome sequence of Corynebacterium casei LMG S-19264T (=DSM 44701T), isolated from a smear-ripened cheese.</title>
        <authorList>
            <consortium name="US DOE Joint Genome Institute (JGI-PGF)"/>
            <person name="Walter F."/>
            <person name="Albersmeier A."/>
            <person name="Kalinowski J."/>
            <person name="Ruckert C."/>
        </authorList>
    </citation>
    <scope>NUCLEOTIDE SEQUENCE [LARGE SCALE GENOMIC DNA]</scope>
    <source>
        <strain evidence="2 3">CGMCC 4.7206</strain>
    </source>
</reference>
<dbReference type="AlphaFoldDB" id="A0A917K817"/>